<comment type="caution">
    <text evidence="5">The sequence shown here is derived from an EMBL/GenBank/DDBJ whole genome shotgun (WGS) entry which is preliminary data.</text>
</comment>
<evidence type="ECO:0000256" key="1">
    <source>
        <dbReference type="ARBA" id="ARBA00006464"/>
    </source>
</evidence>
<keyword evidence="3" id="KW-1133">Transmembrane helix</keyword>
<dbReference type="GO" id="GO:0016780">
    <property type="term" value="F:phosphotransferase activity, for other substituted phosphate groups"/>
    <property type="evidence" value="ECO:0007669"/>
    <property type="project" value="TreeGrafter"/>
</dbReference>
<keyword evidence="6" id="KW-1185">Reference proteome</keyword>
<sequence length="212" mass="23962">MQGGARGDGLLRLYRRYGKRLLDLAVVLFTLPVTLPVILLMALLVSLNGGRPFYCQPRVGRGGRVFNMWKLRSMHVDADQALETHLARDPALRAEWDAHQKLRNDPRITALGEFMRKSSIDELPQIFNVLRGDMSIVGPRPMMPGQQDLYPGRAYFNLRPGLTGLWQVTARNDSVFAFRAACDARYDRRLSLALDVKIILFTVVVVLRATGR</sequence>
<accession>A0A934WIU4</accession>
<evidence type="ECO:0000313" key="6">
    <source>
        <dbReference type="Proteomes" id="UP000706333"/>
    </source>
</evidence>
<keyword evidence="3" id="KW-0812">Transmembrane</keyword>
<organism evidence="5 6">
    <name type="scientific">Rhodobaculum claviforme</name>
    <dbReference type="NCBI Taxonomy" id="1549854"/>
    <lineage>
        <taxon>Bacteria</taxon>
        <taxon>Pseudomonadati</taxon>
        <taxon>Pseudomonadota</taxon>
        <taxon>Alphaproteobacteria</taxon>
        <taxon>Rhodobacterales</taxon>
        <taxon>Paracoccaceae</taxon>
        <taxon>Rhodobaculum</taxon>
    </lineage>
</organism>
<dbReference type="GO" id="GO:0000271">
    <property type="term" value="P:polysaccharide biosynthetic process"/>
    <property type="evidence" value="ECO:0007669"/>
    <property type="project" value="UniProtKB-KW"/>
</dbReference>
<name>A0A934WIU4_9RHOB</name>
<gene>
    <name evidence="5" type="ORF">CCR87_14375</name>
</gene>
<evidence type="ECO:0000256" key="3">
    <source>
        <dbReference type="SAM" id="Phobius"/>
    </source>
</evidence>
<dbReference type="PANTHER" id="PTHR30576">
    <property type="entry name" value="COLANIC BIOSYNTHESIS UDP-GLUCOSE LIPID CARRIER TRANSFERASE"/>
    <property type="match status" value="1"/>
</dbReference>
<dbReference type="AlphaFoldDB" id="A0A934WIU4"/>
<dbReference type="InterPro" id="IPR003362">
    <property type="entry name" value="Bact_transf"/>
</dbReference>
<reference evidence="5" key="1">
    <citation type="submission" date="2017-05" db="EMBL/GenBank/DDBJ databases">
        <authorList>
            <person name="Imhoff J.F."/>
            <person name="Rahn T."/>
            <person name="Kuenzel S."/>
            <person name="Neulinger S.C."/>
        </authorList>
    </citation>
    <scope>NUCLEOTIDE SEQUENCE</scope>
    <source>
        <strain evidence="5">LMG 28126</strain>
    </source>
</reference>
<reference evidence="5" key="2">
    <citation type="journal article" date="2020" name="Microorganisms">
        <title>Osmotic Adaptation and Compatible Solute Biosynthesis of Phototrophic Bacteria as Revealed from Genome Analyses.</title>
        <authorList>
            <person name="Imhoff J.F."/>
            <person name="Rahn T."/>
            <person name="Kunzel S."/>
            <person name="Keller A."/>
            <person name="Neulinger S.C."/>
        </authorList>
    </citation>
    <scope>NUCLEOTIDE SEQUENCE</scope>
    <source>
        <strain evidence="5">LMG 28126</strain>
    </source>
</reference>
<keyword evidence="5" id="KW-0808">Transferase</keyword>
<dbReference type="EMBL" id="NHSD01000308">
    <property type="protein sequence ID" value="MBK5928500.1"/>
    <property type="molecule type" value="Genomic_DNA"/>
</dbReference>
<keyword evidence="3" id="KW-0472">Membrane</keyword>
<dbReference type="Proteomes" id="UP000706333">
    <property type="component" value="Unassembled WGS sequence"/>
</dbReference>
<dbReference type="PANTHER" id="PTHR30576:SF0">
    <property type="entry name" value="UNDECAPRENYL-PHOSPHATE N-ACETYLGALACTOSAMINYL 1-PHOSPHATE TRANSFERASE-RELATED"/>
    <property type="match status" value="1"/>
</dbReference>
<evidence type="ECO:0000259" key="4">
    <source>
        <dbReference type="Pfam" id="PF02397"/>
    </source>
</evidence>
<proteinExistence type="inferred from homology"/>
<protein>
    <submittedName>
        <fullName evidence="5">Sugar transferase</fullName>
    </submittedName>
</protein>
<comment type="similarity">
    <text evidence="1">Belongs to the bacterial sugar transferase family.</text>
</comment>
<evidence type="ECO:0000313" key="5">
    <source>
        <dbReference type="EMBL" id="MBK5928500.1"/>
    </source>
</evidence>
<dbReference type="Pfam" id="PF02397">
    <property type="entry name" value="Bac_transf"/>
    <property type="match status" value="1"/>
</dbReference>
<keyword evidence="2" id="KW-0270">Exopolysaccharide synthesis</keyword>
<evidence type="ECO:0000256" key="2">
    <source>
        <dbReference type="ARBA" id="ARBA00023169"/>
    </source>
</evidence>
<feature type="domain" description="Bacterial sugar transferase" evidence="4">
    <location>
        <begin position="19"/>
        <end position="207"/>
    </location>
</feature>
<feature type="transmembrane region" description="Helical" evidence="3">
    <location>
        <begin position="21"/>
        <end position="47"/>
    </location>
</feature>